<feature type="signal peptide" evidence="1">
    <location>
        <begin position="1"/>
        <end position="20"/>
    </location>
</feature>
<dbReference type="InterPro" id="IPR013320">
    <property type="entry name" value="ConA-like_dom_sf"/>
</dbReference>
<feature type="chain" id="PRO_5015610955" evidence="1">
    <location>
        <begin position="21"/>
        <end position="287"/>
    </location>
</feature>
<feature type="domain" description="Alginate lyase 2" evidence="2">
    <location>
        <begin position="51"/>
        <end position="279"/>
    </location>
</feature>
<keyword evidence="3" id="KW-0456">Lyase</keyword>
<dbReference type="InterPro" id="IPR014895">
    <property type="entry name" value="Alginate_lyase_2"/>
</dbReference>
<dbReference type="Gene3D" id="2.60.120.200">
    <property type="match status" value="1"/>
</dbReference>
<protein>
    <submittedName>
        <fullName evidence="3">Polysaccharide lyase family 7 protein</fullName>
    </submittedName>
</protein>
<dbReference type="Pfam" id="PF08787">
    <property type="entry name" value="Alginate_lyase2"/>
    <property type="match status" value="1"/>
</dbReference>
<comment type="caution">
    <text evidence="3">The sequence shown here is derived from an EMBL/GenBank/DDBJ whole genome shotgun (WGS) entry which is preliminary data.</text>
</comment>
<evidence type="ECO:0000313" key="3">
    <source>
        <dbReference type="EMBL" id="PSW03810.1"/>
    </source>
</evidence>
<proteinExistence type="predicted"/>
<dbReference type="AlphaFoldDB" id="A0A2T3MV13"/>
<name>A0A2T3MV13_9GAMM</name>
<reference evidence="3 4" key="1">
    <citation type="submission" date="2018-03" db="EMBL/GenBank/DDBJ databases">
        <title>Whole genome sequencing of Histamine producing bacteria.</title>
        <authorList>
            <person name="Butler K."/>
        </authorList>
    </citation>
    <scope>NUCLEOTIDE SEQUENCE [LARGE SCALE GENOMIC DNA]</scope>
    <source>
        <strain evidence="3 4">DSM 19138</strain>
    </source>
</reference>
<dbReference type="GO" id="GO:0016829">
    <property type="term" value="F:lyase activity"/>
    <property type="evidence" value="ECO:0007669"/>
    <property type="project" value="UniProtKB-KW"/>
</dbReference>
<evidence type="ECO:0000313" key="4">
    <source>
        <dbReference type="Proteomes" id="UP000241346"/>
    </source>
</evidence>
<evidence type="ECO:0000259" key="2">
    <source>
        <dbReference type="Pfam" id="PF08787"/>
    </source>
</evidence>
<organism evidence="3 4">
    <name type="scientific">Photobacterium rosenbergii</name>
    <dbReference type="NCBI Taxonomy" id="294936"/>
    <lineage>
        <taxon>Bacteria</taxon>
        <taxon>Pseudomonadati</taxon>
        <taxon>Pseudomonadota</taxon>
        <taxon>Gammaproteobacteria</taxon>
        <taxon>Vibrionales</taxon>
        <taxon>Vibrionaceae</taxon>
        <taxon>Photobacterium</taxon>
    </lineage>
</organism>
<evidence type="ECO:0000256" key="1">
    <source>
        <dbReference type="SAM" id="SignalP"/>
    </source>
</evidence>
<dbReference type="Proteomes" id="UP000241346">
    <property type="component" value="Unassembled WGS sequence"/>
</dbReference>
<sequence length="287" mass="32578">MRKAHLLLVSSIITSHFAIADSLQQSTLPLQEKGYAEPVNYPQFSHILSSSKLQISTPYAKPGSKYELAKNGDFTGIINEHFYVDNSSEALVFNMAGYKLRNELRVLDNFSIAKPDTTYQLSAKLQPIDPEESVRLSPNRKKEITYLQVHNKGIEEDGAGYIPHPLMRITWDLERNGKTGHYWAVVKTNALDCGSTSQHQNSVECQKAYQHIDLGPADLTRPTQFDISVGKNQLVVDVDSETKLSRDITYWQHLLSYFKAGVYNQFEGGKSEVHFHQLDYRIEQRGN</sequence>
<dbReference type="EMBL" id="PYMB01000046">
    <property type="protein sequence ID" value="PSW03810.1"/>
    <property type="molecule type" value="Genomic_DNA"/>
</dbReference>
<keyword evidence="1" id="KW-0732">Signal</keyword>
<accession>A0A2T3MV13</accession>
<gene>
    <name evidence="3" type="ORF">C9J01_28790</name>
</gene>
<dbReference type="SUPFAM" id="SSF49899">
    <property type="entry name" value="Concanavalin A-like lectins/glucanases"/>
    <property type="match status" value="1"/>
</dbReference>
<dbReference type="OrthoDB" id="6252895at2"/>
<dbReference type="RefSeq" id="WP_107301492.1">
    <property type="nucleotide sequence ID" value="NZ_PYMB01000046.1"/>
</dbReference>